<dbReference type="InterPro" id="IPR011990">
    <property type="entry name" value="TPR-like_helical_dom_sf"/>
</dbReference>
<keyword evidence="4" id="KW-0472">Membrane</keyword>
<dbReference type="InterPro" id="IPR013105">
    <property type="entry name" value="TPR_2"/>
</dbReference>
<evidence type="ECO:0000313" key="5">
    <source>
        <dbReference type="EMBL" id="OGN05626.1"/>
    </source>
</evidence>
<dbReference type="Pfam" id="PF07719">
    <property type="entry name" value="TPR_2"/>
    <property type="match status" value="1"/>
</dbReference>
<dbReference type="Proteomes" id="UP000177507">
    <property type="component" value="Unassembled WGS sequence"/>
</dbReference>
<comment type="caution">
    <text evidence="5">The sequence shown here is derived from an EMBL/GenBank/DDBJ whole genome shotgun (WGS) entry which is preliminary data.</text>
</comment>
<dbReference type="AlphaFoldDB" id="A0A1F8F022"/>
<dbReference type="PANTHER" id="PTHR44227">
    <property type="match status" value="1"/>
</dbReference>
<keyword evidence="1" id="KW-0677">Repeat</keyword>
<feature type="repeat" description="TPR" evidence="3">
    <location>
        <begin position="452"/>
        <end position="485"/>
    </location>
</feature>
<dbReference type="PANTHER" id="PTHR44227:SF3">
    <property type="entry name" value="PROTEIN O-MANNOSYL-TRANSFERASE TMTC4"/>
    <property type="match status" value="1"/>
</dbReference>
<accession>A0A1F8F022</accession>
<dbReference type="InterPro" id="IPR019734">
    <property type="entry name" value="TPR_rpt"/>
</dbReference>
<evidence type="ECO:0000313" key="6">
    <source>
        <dbReference type="Proteomes" id="UP000177507"/>
    </source>
</evidence>
<gene>
    <name evidence="5" type="ORF">A2831_00375</name>
</gene>
<evidence type="ECO:0000256" key="1">
    <source>
        <dbReference type="ARBA" id="ARBA00022737"/>
    </source>
</evidence>
<sequence>MQITNFFRRFWPILVIVAAAAGVYFFNLHNPLFWDDDDWIINNAFVHDITWDNVKFWFTHNTLAGVGLKSNYYRPFLFFTYAINYVISGIQPLSWHLVSNLIHIANAILVFFLLKRFDFGSSNSLEVQPRGFLRLNLGTLTAFLTALVFTIHPLQTEAVTYIAGRGDSLVVLFMLLALILFIKSKDSPSKSWIYKTASLISMVVGILSRETGIIFPFLLLVCYVAFISVDKFWTSTKKALREAWLYFAVVVIYGILRLTVLNFQNTLNFYAAPNLYSENLWYRMLTFVHVLVDYLRLLLVPTGLHMERSMTVHTSPFQWPVWLGVLIVAGLVWLIWYQYKKGNKEYRVWLFGVGWFFIGLGPVSGIAPINAVLYEHWLYLPMIGAWFIVVFYLAKALNYLKLKSLKAPYIILVAALVVYFSLFGYQAVKRNILWGKPIEFFQDILKYEPQSARVNNNLGNLYFNQGDRAKALEYYRQSAEVEDIFPQPHFNIGGILQTQGDIFGAIKEYEKAIEIDPSFHYSYQNLLALYAGQGNLTKAIEYADILKQLRPNDPRVYYNSALIYLALNDRKAVIENLNRGLEVVGRDSEAEELIKQLLERMK</sequence>
<feature type="transmembrane region" description="Helical" evidence="4">
    <location>
        <begin position="319"/>
        <end position="336"/>
    </location>
</feature>
<feature type="transmembrane region" description="Helical" evidence="4">
    <location>
        <begin position="7"/>
        <end position="26"/>
    </location>
</feature>
<dbReference type="PROSITE" id="PS50005">
    <property type="entry name" value="TPR"/>
    <property type="match status" value="2"/>
</dbReference>
<dbReference type="EMBL" id="MGJI01000006">
    <property type="protein sequence ID" value="OGN05626.1"/>
    <property type="molecule type" value="Genomic_DNA"/>
</dbReference>
<feature type="transmembrane region" description="Helical" evidence="4">
    <location>
        <begin position="203"/>
        <end position="228"/>
    </location>
</feature>
<protein>
    <submittedName>
        <fullName evidence="5">Uncharacterized protein</fullName>
    </submittedName>
</protein>
<keyword evidence="4" id="KW-0812">Transmembrane</keyword>
<keyword evidence="4" id="KW-1133">Transmembrane helix</keyword>
<dbReference type="InterPro" id="IPR052346">
    <property type="entry name" value="O-mannosyl-transferase_TMTC"/>
</dbReference>
<keyword evidence="2 3" id="KW-0802">TPR repeat</keyword>
<evidence type="ECO:0000256" key="4">
    <source>
        <dbReference type="SAM" id="Phobius"/>
    </source>
</evidence>
<dbReference type="SUPFAM" id="SSF48452">
    <property type="entry name" value="TPR-like"/>
    <property type="match status" value="1"/>
</dbReference>
<evidence type="ECO:0000256" key="2">
    <source>
        <dbReference type="ARBA" id="ARBA00022803"/>
    </source>
</evidence>
<feature type="transmembrane region" description="Helical" evidence="4">
    <location>
        <begin position="243"/>
        <end position="260"/>
    </location>
</feature>
<feature type="transmembrane region" description="Helical" evidence="4">
    <location>
        <begin position="377"/>
        <end position="397"/>
    </location>
</feature>
<feature type="transmembrane region" description="Helical" evidence="4">
    <location>
        <begin position="409"/>
        <end position="428"/>
    </location>
</feature>
<organism evidence="5 6">
    <name type="scientific">Candidatus Yanofskybacteria bacterium RIFCSPHIGHO2_01_FULL_44_17</name>
    <dbReference type="NCBI Taxonomy" id="1802668"/>
    <lineage>
        <taxon>Bacteria</taxon>
        <taxon>Candidatus Yanofskyibacteriota</taxon>
    </lineage>
</organism>
<dbReference type="Pfam" id="PF13181">
    <property type="entry name" value="TPR_8"/>
    <property type="match status" value="1"/>
</dbReference>
<feature type="transmembrane region" description="Helical" evidence="4">
    <location>
        <begin position="93"/>
        <end position="114"/>
    </location>
</feature>
<proteinExistence type="predicted"/>
<dbReference type="STRING" id="1802668.A2831_00375"/>
<dbReference type="SMART" id="SM00028">
    <property type="entry name" value="TPR"/>
    <property type="match status" value="4"/>
</dbReference>
<feature type="transmembrane region" description="Helical" evidence="4">
    <location>
        <begin position="158"/>
        <end position="182"/>
    </location>
</feature>
<feature type="transmembrane region" description="Helical" evidence="4">
    <location>
        <begin position="280"/>
        <end position="299"/>
    </location>
</feature>
<feature type="repeat" description="TPR" evidence="3">
    <location>
        <begin position="486"/>
        <end position="519"/>
    </location>
</feature>
<name>A0A1F8F022_9BACT</name>
<reference evidence="5 6" key="1">
    <citation type="journal article" date="2016" name="Nat. Commun.">
        <title>Thousands of microbial genomes shed light on interconnected biogeochemical processes in an aquifer system.</title>
        <authorList>
            <person name="Anantharaman K."/>
            <person name="Brown C.T."/>
            <person name="Hug L.A."/>
            <person name="Sharon I."/>
            <person name="Castelle C.J."/>
            <person name="Probst A.J."/>
            <person name="Thomas B.C."/>
            <person name="Singh A."/>
            <person name="Wilkins M.J."/>
            <person name="Karaoz U."/>
            <person name="Brodie E.L."/>
            <person name="Williams K.H."/>
            <person name="Hubbard S.S."/>
            <person name="Banfield J.F."/>
        </authorList>
    </citation>
    <scope>NUCLEOTIDE SEQUENCE [LARGE SCALE GENOMIC DNA]</scope>
</reference>
<dbReference type="Gene3D" id="1.25.40.10">
    <property type="entry name" value="Tetratricopeptide repeat domain"/>
    <property type="match status" value="1"/>
</dbReference>
<feature type="transmembrane region" description="Helical" evidence="4">
    <location>
        <begin position="135"/>
        <end position="152"/>
    </location>
</feature>
<evidence type="ECO:0000256" key="3">
    <source>
        <dbReference type="PROSITE-ProRule" id="PRU00339"/>
    </source>
</evidence>
<feature type="transmembrane region" description="Helical" evidence="4">
    <location>
        <begin position="348"/>
        <end position="371"/>
    </location>
</feature>